<sequence length="235" mass="26262">MKKILALCIAICVLACGNNEDNLVVKGHIKGLKKGVVYLKKAQDTSLVTVDSMVVSGNASFELQTTIESPEVFFLYLDKNSAIEDRIAFFADKGITEINTSLKNFAFDPKINGSEQQKVFEEYRNTLSTINNRRLDLIKAAFEAEKAGDSAKIDSVEKVSNSITKRKYLYTVNFALNHKDSEVAPYLALSEIYNANLSLLDTINNSLTPKVKSSKYGKELDKFIKEIKEQEAENK</sequence>
<organism evidence="2 3">
    <name type="scientific">Tamlana crocina</name>
    <dbReference type="NCBI Taxonomy" id="393006"/>
    <lineage>
        <taxon>Bacteria</taxon>
        <taxon>Pseudomonadati</taxon>
        <taxon>Bacteroidota</taxon>
        <taxon>Flavobacteriia</taxon>
        <taxon>Flavobacteriales</taxon>
        <taxon>Flavobacteriaceae</taxon>
        <taxon>Tamlana</taxon>
    </lineage>
</organism>
<accession>A0ABX1D8F9</accession>
<keyword evidence="3" id="KW-1185">Reference proteome</keyword>
<evidence type="ECO:0000259" key="1">
    <source>
        <dbReference type="Pfam" id="PF14289"/>
    </source>
</evidence>
<dbReference type="EMBL" id="JAAVJS010000004">
    <property type="protein sequence ID" value="NJX14648.1"/>
    <property type="molecule type" value="Genomic_DNA"/>
</dbReference>
<dbReference type="RefSeq" id="WP_167916896.1">
    <property type="nucleotide sequence ID" value="NZ_JAAVJS010000004.1"/>
</dbReference>
<protein>
    <submittedName>
        <fullName evidence="2">DUF4369 domain-containing protein</fullName>
    </submittedName>
</protein>
<gene>
    <name evidence="2" type="ORF">HC176_04005</name>
</gene>
<comment type="caution">
    <text evidence="2">The sequence shown here is derived from an EMBL/GenBank/DDBJ whole genome shotgun (WGS) entry which is preliminary data.</text>
</comment>
<dbReference type="Proteomes" id="UP000760545">
    <property type="component" value="Unassembled WGS sequence"/>
</dbReference>
<dbReference type="Pfam" id="PF14289">
    <property type="entry name" value="DUF4369"/>
    <property type="match status" value="1"/>
</dbReference>
<reference evidence="2 3" key="1">
    <citation type="submission" date="2020-03" db="EMBL/GenBank/DDBJ databases">
        <title>Tamlana sp. nov, isolated from XXX.</title>
        <authorList>
            <person name="Cao W.R."/>
        </authorList>
    </citation>
    <scope>NUCLEOTIDE SEQUENCE [LARGE SCALE GENOMIC DNA]</scope>
    <source>
        <strain evidence="2 3">HST1-43</strain>
    </source>
</reference>
<evidence type="ECO:0000313" key="2">
    <source>
        <dbReference type="EMBL" id="NJX14648.1"/>
    </source>
</evidence>
<name>A0ABX1D8F9_9FLAO</name>
<evidence type="ECO:0000313" key="3">
    <source>
        <dbReference type="Proteomes" id="UP000760545"/>
    </source>
</evidence>
<feature type="domain" description="DUF4369" evidence="1">
    <location>
        <begin position="24"/>
        <end position="120"/>
    </location>
</feature>
<proteinExistence type="predicted"/>
<dbReference type="InterPro" id="IPR025380">
    <property type="entry name" value="DUF4369"/>
</dbReference>